<evidence type="ECO:0000313" key="3">
    <source>
        <dbReference type="Proteomes" id="UP000294721"/>
    </source>
</evidence>
<keyword evidence="1" id="KW-1133">Transmembrane helix</keyword>
<comment type="caution">
    <text evidence="2">The sequence shown here is derived from an EMBL/GenBank/DDBJ whole genome shotgun (WGS) entry which is preliminary data.</text>
</comment>
<gene>
    <name evidence="2" type="ORF">EV680_1581</name>
</gene>
<dbReference type="Proteomes" id="UP000294721">
    <property type="component" value="Unassembled WGS sequence"/>
</dbReference>
<keyword evidence="1" id="KW-0812">Transmembrane</keyword>
<protein>
    <recommendedName>
        <fullName evidence="4">Integral membrane protein</fullName>
    </recommendedName>
</protein>
<keyword evidence="3" id="KW-1185">Reference proteome</keyword>
<feature type="transmembrane region" description="Helical" evidence="1">
    <location>
        <begin position="148"/>
        <end position="170"/>
    </location>
</feature>
<organism evidence="2 3">
    <name type="scientific">Uruburuella suis</name>
    <dbReference type="NCBI Taxonomy" id="252130"/>
    <lineage>
        <taxon>Bacteria</taxon>
        <taxon>Pseudomonadati</taxon>
        <taxon>Pseudomonadota</taxon>
        <taxon>Betaproteobacteria</taxon>
        <taxon>Neisseriales</taxon>
        <taxon>Neisseriaceae</taxon>
        <taxon>Uruburuella</taxon>
    </lineage>
</organism>
<reference evidence="2 3" key="1">
    <citation type="submission" date="2019-03" db="EMBL/GenBank/DDBJ databases">
        <title>Genomic Encyclopedia of Type Strains, Phase IV (KMG-IV): sequencing the most valuable type-strain genomes for metagenomic binning, comparative biology and taxonomic classification.</title>
        <authorList>
            <person name="Goeker M."/>
        </authorList>
    </citation>
    <scope>NUCLEOTIDE SEQUENCE [LARGE SCALE GENOMIC DNA]</scope>
    <source>
        <strain evidence="2 3">DSM 17474</strain>
    </source>
</reference>
<evidence type="ECO:0000313" key="2">
    <source>
        <dbReference type="EMBL" id="TCO97157.1"/>
    </source>
</evidence>
<feature type="transmembrane region" description="Helical" evidence="1">
    <location>
        <begin position="30"/>
        <end position="49"/>
    </location>
</feature>
<accession>A0ABY2BWY9</accession>
<evidence type="ECO:0000256" key="1">
    <source>
        <dbReference type="SAM" id="Phobius"/>
    </source>
</evidence>
<evidence type="ECO:0008006" key="4">
    <source>
        <dbReference type="Google" id="ProtNLM"/>
    </source>
</evidence>
<name>A0ABY2BWY9_9NEIS</name>
<feature type="transmembrane region" description="Helical" evidence="1">
    <location>
        <begin position="69"/>
        <end position="93"/>
    </location>
</feature>
<feature type="transmembrane region" description="Helical" evidence="1">
    <location>
        <begin position="105"/>
        <end position="128"/>
    </location>
</feature>
<proteinExistence type="predicted"/>
<sequence>MPVLFKAALNDYTMCFCVKPVKMKRLLTSLPVWLILADMVYGFALNVIQSFNLSREPLPKDGLPVSPDIAFSGLQVLANGGMILIIGFGLLVLLQLNRTVLQRQILPIGVLRTLGLLAVLAFAVPSLWEWGWALLDLAGGRLTVSADNIRYLLVALCQPWVALLCVWRLVGWYRLHKQASGAETSS</sequence>
<dbReference type="EMBL" id="SLXE01000058">
    <property type="protein sequence ID" value="TCO97157.1"/>
    <property type="molecule type" value="Genomic_DNA"/>
</dbReference>
<keyword evidence="1" id="KW-0472">Membrane</keyword>